<gene>
    <name evidence="13" type="primary">PBL23</name>
    <name evidence="13" type="ORF">AAHA92_03189</name>
</gene>
<evidence type="ECO:0000256" key="8">
    <source>
        <dbReference type="ARBA" id="ARBA00022840"/>
    </source>
</evidence>
<dbReference type="Gene3D" id="1.10.510.10">
    <property type="entry name" value="Transferase(Phosphotransferase) domain 1"/>
    <property type="match status" value="1"/>
</dbReference>
<sequence>MRSVLKASKSSLQQIKSTKYNAVEALSSAVSRSVSLNAAAGKQRKMAENTPKLGMVAPGRVFTFQELAAATENFNPDLLVGEGGFGRVYKGRLKKTKQLVAVKQLDRNKDQDNTEFLAEVLALSLIEHPNLVSLVGYCADGRQRILVYEYMHNGSLVDHLLDLPPDRKALDWFTRMKVARGAARGLEYLHDTACPPIIFRDFKASNILLDEEFDPKLSGFGPEEREEVSTRVMGTYGYAAPEYAQTGKLTTKSDVYSFGVVLLEIISGRRAIDSKKPPEEENLVAWAKPLLKDRNKFPLLVDPLLQGEFPVKGLHQALAVVVMCLQDEAGTRPLIEDVVTALEYLAITTDEEVACEKNADM</sequence>
<evidence type="ECO:0000256" key="9">
    <source>
        <dbReference type="ARBA" id="ARBA00023136"/>
    </source>
</evidence>
<accession>A0ABD1IH34</accession>
<evidence type="ECO:0000256" key="2">
    <source>
        <dbReference type="ARBA" id="ARBA00008684"/>
    </source>
</evidence>
<evidence type="ECO:0000313" key="13">
    <source>
        <dbReference type="EMBL" id="KAL1567740.1"/>
    </source>
</evidence>
<dbReference type="PROSITE" id="PS00107">
    <property type="entry name" value="PROTEIN_KINASE_ATP"/>
    <property type="match status" value="1"/>
</dbReference>
<evidence type="ECO:0000259" key="12">
    <source>
        <dbReference type="PROSITE" id="PS50011"/>
    </source>
</evidence>
<reference evidence="13 14" key="1">
    <citation type="submission" date="2024-06" db="EMBL/GenBank/DDBJ databases">
        <title>A chromosome level genome sequence of Diviner's sage (Salvia divinorum).</title>
        <authorList>
            <person name="Ford S.A."/>
            <person name="Ro D.-K."/>
            <person name="Ness R.W."/>
            <person name="Phillips M.A."/>
        </authorList>
    </citation>
    <scope>NUCLEOTIDE SEQUENCE [LARGE SCALE GENOMIC DNA]</scope>
    <source>
        <strain evidence="13">SAF-2024a</strain>
        <tissue evidence="13">Leaf</tissue>
    </source>
</reference>
<evidence type="ECO:0000256" key="11">
    <source>
        <dbReference type="PROSITE-ProRule" id="PRU10141"/>
    </source>
</evidence>
<evidence type="ECO:0000256" key="4">
    <source>
        <dbReference type="ARBA" id="ARBA00022527"/>
    </source>
</evidence>
<dbReference type="Gene3D" id="3.30.200.20">
    <property type="entry name" value="Phosphorylase Kinase, domain 1"/>
    <property type="match status" value="1"/>
</dbReference>
<keyword evidence="8 11" id="KW-0067">ATP-binding</keyword>
<keyword evidence="7 13" id="KW-0418">Kinase</keyword>
<protein>
    <submittedName>
        <fullName evidence="13">Serine/threonine-protein kinase pbl23</fullName>
    </submittedName>
</protein>
<dbReference type="GO" id="GO:0005886">
    <property type="term" value="C:plasma membrane"/>
    <property type="evidence" value="ECO:0007669"/>
    <property type="project" value="UniProtKB-SubCell"/>
</dbReference>
<keyword evidence="9" id="KW-0472">Membrane</keyword>
<dbReference type="Proteomes" id="UP001567538">
    <property type="component" value="Unassembled WGS sequence"/>
</dbReference>
<keyword evidence="14" id="KW-1185">Reference proteome</keyword>
<dbReference type="FunFam" id="3.30.200.20:FF:000178">
    <property type="entry name" value="serine/threonine-protein kinase PBS1-like"/>
    <property type="match status" value="1"/>
</dbReference>
<feature type="binding site" evidence="11">
    <location>
        <position position="103"/>
    </location>
    <ligand>
        <name>ATP</name>
        <dbReference type="ChEBI" id="CHEBI:30616"/>
    </ligand>
</feature>
<comment type="similarity">
    <text evidence="2">Belongs to the protein kinase superfamily. Ser/Thr protein kinase family.</text>
</comment>
<evidence type="ECO:0000256" key="6">
    <source>
        <dbReference type="ARBA" id="ARBA00022741"/>
    </source>
</evidence>
<dbReference type="PANTHER" id="PTHR47985">
    <property type="entry name" value="OS07G0668900 PROTEIN"/>
    <property type="match status" value="1"/>
</dbReference>
<evidence type="ECO:0000256" key="10">
    <source>
        <dbReference type="ARBA" id="ARBA00023288"/>
    </source>
</evidence>
<feature type="domain" description="Protein kinase" evidence="12">
    <location>
        <begin position="74"/>
        <end position="345"/>
    </location>
</feature>
<dbReference type="GO" id="GO:0005524">
    <property type="term" value="F:ATP binding"/>
    <property type="evidence" value="ECO:0007669"/>
    <property type="project" value="UniProtKB-UniRule"/>
</dbReference>
<dbReference type="FunFam" id="1.10.510.10:FF:000032">
    <property type="entry name" value="Serine/threonine-protein kinase PBS1"/>
    <property type="match status" value="1"/>
</dbReference>
<dbReference type="EMBL" id="JBEAFC010000002">
    <property type="protein sequence ID" value="KAL1567740.1"/>
    <property type="molecule type" value="Genomic_DNA"/>
</dbReference>
<evidence type="ECO:0000313" key="14">
    <source>
        <dbReference type="Proteomes" id="UP001567538"/>
    </source>
</evidence>
<evidence type="ECO:0000256" key="3">
    <source>
        <dbReference type="ARBA" id="ARBA00022475"/>
    </source>
</evidence>
<proteinExistence type="inferred from homology"/>
<keyword evidence="4" id="KW-0723">Serine/threonine-protein kinase</keyword>
<dbReference type="PANTHER" id="PTHR47985:SF92">
    <property type="entry name" value="SERINE_THREONINE-PROTEIN KINASE PBL23-RELATED"/>
    <property type="match status" value="1"/>
</dbReference>
<dbReference type="SUPFAM" id="SSF56112">
    <property type="entry name" value="Protein kinase-like (PK-like)"/>
    <property type="match status" value="1"/>
</dbReference>
<keyword evidence="5" id="KW-0808">Transferase</keyword>
<dbReference type="PROSITE" id="PS50011">
    <property type="entry name" value="PROTEIN_KINASE_DOM"/>
    <property type="match status" value="1"/>
</dbReference>
<evidence type="ECO:0000256" key="1">
    <source>
        <dbReference type="ARBA" id="ARBA00004193"/>
    </source>
</evidence>
<organism evidence="13 14">
    <name type="scientific">Salvia divinorum</name>
    <name type="common">Maria pastora</name>
    <name type="synonym">Diviner's sage</name>
    <dbReference type="NCBI Taxonomy" id="28513"/>
    <lineage>
        <taxon>Eukaryota</taxon>
        <taxon>Viridiplantae</taxon>
        <taxon>Streptophyta</taxon>
        <taxon>Embryophyta</taxon>
        <taxon>Tracheophyta</taxon>
        <taxon>Spermatophyta</taxon>
        <taxon>Magnoliopsida</taxon>
        <taxon>eudicotyledons</taxon>
        <taxon>Gunneridae</taxon>
        <taxon>Pentapetalae</taxon>
        <taxon>asterids</taxon>
        <taxon>lamiids</taxon>
        <taxon>Lamiales</taxon>
        <taxon>Lamiaceae</taxon>
        <taxon>Nepetoideae</taxon>
        <taxon>Mentheae</taxon>
        <taxon>Salviinae</taxon>
        <taxon>Salvia</taxon>
        <taxon>Salvia subgen. Calosphace</taxon>
    </lineage>
</organism>
<dbReference type="Pfam" id="PF00069">
    <property type="entry name" value="Pkinase"/>
    <property type="match status" value="1"/>
</dbReference>
<keyword evidence="3" id="KW-1003">Cell membrane</keyword>
<keyword evidence="10" id="KW-0449">Lipoprotein</keyword>
<dbReference type="GO" id="GO:0004674">
    <property type="term" value="F:protein serine/threonine kinase activity"/>
    <property type="evidence" value="ECO:0007669"/>
    <property type="project" value="UniProtKB-KW"/>
</dbReference>
<evidence type="ECO:0000256" key="7">
    <source>
        <dbReference type="ARBA" id="ARBA00022777"/>
    </source>
</evidence>
<comment type="caution">
    <text evidence="13">The sequence shown here is derived from an EMBL/GenBank/DDBJ whole genome shotgun (WGS) entry which is preliminary data.</text>
</comment>
<name>A0ABD1IH34_SALDI</name>
<dbReference type="PIRSF" id="PIRSF000654">
    <property type="entry name" value="Integrin-linked_kinase"/>
    <property type="match status" value="1"/>
</dbReference>
<evidence type="ECO:0000256" key="5">
    <source>
        <dbReference type="ARBA" id="ARBA00022679"/>
    </source>
</evidence>
<dbReference type="InterPro" id="IPR000719">
    <property type="entry name" value="Prot_kinase_dom"/>
</dbReference>
<dbReference type="AlphaFoldDB" id="A0ABD1IH34"/>
<keyword evidence="6 11" id="KW-0547">Nucleotide-binding</keyword>
<dbReference type="InterPro" id="IPR017441">
    <property type="entry name" value="Protein_kinase_ATP_BS"/>
</dbReference>
<comment type="subcellular location">
    <subcellularLocation>
        <location evidence="1">Cell membrane</location>
        <topology evidence="1">Lipid-anchor</topology>
    </subcellularLocation>
</comment>
<dbReference type="InterPro" id="IPR011009">
    <property type="entry name" value="Kinase-like_dom_sf"/>
</dbReference>